<dbReference type="InterPro" id="IPR018711">
    <property type="entry name" value="NAGPA"/>
</dbReference>
<proteinExistence type="predicted"/>
<evidence type="ECO:0000256" key="2">
    <source>
        <dbReference type="SAM" id="Phobius"/>
    </source>
</evidence>
<sequence length="404" mass="43013">MSGLLRKSRPRWDRHVWVIGGLLIILGSGAYFFQDKVARLTAALTSTAGEKDKNVEELQKIGAELAQLRGEYENLKNTDQNKRNKQLETDIKAIESAYDKAVATYEDLLDLKSKTAKTGELDKLFSLSLKQLADRNYASASASLASLASQISAEETKLATTFSIPANVVQSNTVPGAGYSRQKVNTDAGEFMVSLIAGDLGSTRVLVDTASDSDCINNCPVLSLATYVSRNGGFGGVNGSYFCPASYPSCAGKTNTFDLLAMNHKKTYFNSGNNVYSSNPAVIFGDGYIRFVGAASSWGRDTSPTGVLSNYPLLVSGGNVAFGGDDDPKKGSKGSRSFVGNRGNTVYIGVVHNATVAESTRVMKALGMENALNLDNGGSTALWSGGYKVGPGRDIPNAIVMVRK</sequence>
<dbReference type="Pfam" id="PF09992">
    <property type="entry name" value="NAGPA"/>
    <property type="match status" value="1"/>
</dbReference>
<dbReference type="AlphaFoldDB" id="A0A0G1TNZ4"/>
<feature type="coiled-coil region" evidence="1">
    <location>
        <begin position="58"/>
        <end position="104"/>
    </location>
</feature>
<feature type="transmembrane region" description="Helical" evidence="2">
    <location>
        <begin position="12"/>
        <end position="33"/>
    </location>
</feature>
<evidence type="ECO:0000259" key="3">
    <source>
        <dbReference type="Pfam" id="PF09992"/>
    </source>
</evidence>
<organism evidence="4 5">
    <name type="scientific">Candidatus Amesbacteria bacterium GW2011_GWA2_47_11</name>
    <dbReference type="NCBI Taxonomy" id="1618357"/>
    <lineage>
        <taxon>Bacteria</taxon>
        <taxon>Candidatus Amesiibacteriota</taxon>
    </lineage>
</organism>
<comment type="caution">
    <text evidence="4">The sequence shown here is derived from an EMBL/GenBank/DDBJ whole genome shotgun (WGS) entry which is preliminary data.</text>
</comment>
<keyword evidence="2" id="KW-1133">Transmembrane helix</keyword>
<reference evidence="4 5" key="1">
    <citation type="journal article" date="2015" name="Nature">
        <title>rRNA introns, odd ribosomes, and small enigmatic genomes across a large radiation of phyla.</title>
        <authorList>
            <person name="Brown C.T."/>
            <person name="Hug L.A."/>
            <person name="Thomas B.C."/>
            <person name="Sharon I."/>
            <person name="Castelle C.J."/>
            <person name="Singh A."/>
            <person name="Wilkins M.J."/>
            <person name="Williams K.H."/>
            <person name="Banfield J.F."/>
        </authorList>
    </citation>
    <scope>NUCLEOTIDE SEQUENCE [LARGE SCALE GENOMIC DNA]</scope>
</reference>
<dbReference type="Proteomes" id="UP000034607">
    <property type="component" value="Unassembled WGS sequence"/>
</dbReference>
<keyword evidence="2" id="KW-0472">Membrane</keyword>
<accession>A0A0G1TNZ4</accession>
<feature type="domain" description="Phosphodiester glycosidase" evidence="3">
    <location>
        <begin position="278"/>
        <end position="401"/>
    </location>
</feature>
<protein>
    <recommendedName>
        <fullName evidence="3">Phosphodiester glycosidase domain-containing protein</fullName>
    </recommendedName>
</protein>
<evidence type="ECO:0000313" key="4">
    <source>
        <dbReference type="EMBL" id="KKU55863.1"/>
    </source>
</evidence>
<name>A0A0G1TNZ4_9BACT</name>
<keyword evidence="2" id="KW-0812">Transmembrane</keyword>
<dbReference type="EMBL" id="LCNM01000015">
    <property type="protein sequence ID" value="KKU55863.1"/>
    <property type="molecule type" value="Genomic_DNA"/>
</dbReference>
<keyword evidence="1" id="KW-0175">Coiled coil</keyword>
<evidence type="ECO:0000256" key="1">
    <source>
        <dbReference type="SAM" id="Coils"/>
    </source>
</evidence>
<gene>
    <name evidence="4" type="ORF">UX78_C0015G0010</name>
</gene>
<evidence type="ECO:0000313" key="5">
    <source>
        <dbReference type="Proteomes" id="UP000034607"/>
    </source>
</evidence>